<dbReference type="InterPro" id="IPR028081">
    <property type="entry name" value="Leu-bd"/>
</dbReference>
<evidence type="ECO:0000256" key="3">
    <source>
        <dbReference type="SAM" id="MobiDB-lite"/>
    </source>
</evidence>
<feature type="signal peptide" evidence="4">
    <location>
        <begin position="1"/>
        <end position="26"/>
    </location>
</feature>
<evidence type="ECO:0000256" key="4">
    <source>
        <dbReference type="SAM" id="SignalP"/>
    </source>
</evidence>
<proteinExistence type="inferred from homology"/>
<sequence>MSRRINTQKRALQLGALVAASCLALSACGGNNDNKATSSDAGSGSGPALTGTPIKIGYGASMSGPQASNGIAAKAVAHAWQEYTNNHGGVLGHPVQVDVVDTKNTVPGATSVAKTFLSDDSVDAIFLTDLVAEGAMVDTFKNTPVAVISGGGSSDILWSHVPGVFQDVTGSDYTIKAYVDQAKAAGAKKFGWAACAEVAVCQENGGKAMDYAKSVGLDTSGVQLASASATDYTAECLSYIGSKTDSIAFNIGYATGTRFANDCLQQGYTGKFSVINSGFSQEEFNKVPGFKSAGGTNGFPWWSTAAPVKTYRDAMKKYSPDGVYSSGNSTAIWSSFELFKKALENAKPADVTRQTVMDAMFSVKDETLGGLLPEPVTFTKGQPSKPVSCNWQFTYNAGDDNPKTIAPTQTTGNNGASGDLASNCSGY</sequence>
<gene>
    <name evidence="6" type="ORF">GCM10009798_03930</name>
</gene>
<dbReference type="PANTHER" id="PTHR30483:SF38">
    <property type="entry name" value="BLR7848 PROTEIN"/>
    <property type="match status" value="1"/>
</dbReference>
<dbReference type="PANTHER" id="PTHR30483">
    <property type="entry name" value="LEUCINE-SPECIFIC-BINDING PROTEIN"/>
    <property type="match status" value="1"/>
</dbReference>
<protein>
    <submittedName>
        <fullName evidence="6">ABC transporter substrate-binding protein</fullName>
    </submittedName>
</protein>
<evidence type="ECO:0000256" key="1">
    <source>
        <dbReference type="ARBA" id="ARBA00010062"/>
    </source>
</evidence>
<comment type="caution">
    <text evidence="6">The sequence shown here is derived from an EMBL/GenBank/DDBJ whole genome shotgun (WGS) entry which is preliminary data.</text>
</comment>
<dbReference type="Proteomes" id="UP001500571">
    <property type="component" value="Unassembled WGS sequence"/>
</dbReference>
<dbReference type="PROSITE" id="PS51257">
    <property type="entry name" value="PROKAR_LIPOPROTEIN"/>
    <property type="match status" value="1"/>
</dbReference>
<dbReference type="InterPro" id="IPR028082">
    <property type="entry name" value="Peripla_BP_I"/>
</dbReference>
<keyword evidence="2 4" id="KW-0732">Signal</keyword>
<dbReference type="InterPro" id="IPR051010">
    <property type="entry name" value="BCAA_transport"/>
</dbReference>
<evidence type="ECO:0000259" key="5">
    <source>
        <dbReference type="Pfam" id="PF13458"/>
    </source>
</evidence>
<evidence type="ECO:0000313" key="6">
    <source>
        <dbReference type="EMBL" id="GAA1947997.1"/>
    </source>
</evidence>
<dbReference type="Gene3D" id="3.40.50.2300">
    <property type="match status" value="2"/>
</dbReference>
<dbReference type="EMBL" id="BAAAPB010000001">
    <property type="protein sequence ID" value="GAA1947997.1"/>
    <property type="molecule type" value="Genomic_DNA"/>
</dbReference>
<organism evidence="6 7">
    <name type="scientific">Nocardioides panacihumi</name>
    <dbReference type="NCBI Taxonomy" id="400774"/>
    <lineage>
        <taxon>Bacteria</taxon>
        <taxon>Bacillati</taxon>
        <taxon>Actinomycetota</taxon>
        <taxon>Actinomycetes</taxon>
        <taxon>Propionibacteriales</taxon>
        <taxon>Nocardioidaceae</taxon>
        <taxon>Nocardioides</taxon>
    </lineage>
</organism>
<feature type="region of interest" description="Disordered" evidence="3">
    <location>
        <begin position="400"/>
        <end position="427"/>
    </location>
</feature>
<dbReference type="RefSeq" id="WP_344041867.1">
    <property type="nucleotide sequence ID" value="NZ_BAAAPB010000001.1"/>
</dbReference>
<accession>A0ABP5BL56</accession>
<dbReference type="SUPFAM" id="SSF53822">
    <property type="entry name" value="Periplasmic binding protein-like I"/>
    <property type="match status" value="1"/>
</dbReference>
<dbReference type="Pfam" id="PF13458">
    <property type="entry name" value="Peripla_BP_6"/>
    <property type="match status" value="1"/>
</dbReference>
<feature type="compositionally biased region" description="Polar residues" evidence="3">
    <location>
        <begin position="406"/>
        <end position="427"/>
    </location>
</feature>
<name>A0ABP5BL56_9ACTN</name>
<feature type="domain" description="Leucine-binding protein" evidence="5">
    <location>
        <begin position="53"/>
        <end position="370"/>
    </location>
</feature>
<comment type="similarity">
    <text evidence="1">Belongs to the leucine-binding protein family.</text>
</comment>
<keyword evidence="7" id="KW-1185">Reference proteome</keyword>
<evidence type="ECO:0000256" key="2">
    <source>
        <dbReference type="ARBA" id="ARBA00022729"/>
    </source>
</evidence>
<reference evidence="7" key="1">
    <citation type="journal article" date="2019" name="Int. J. Syst. Evol. Microbiol.">
        <title>The Global Catalogue of Microorganisms (GCM) 10K type strain sequencing project: providing services to taxonomists for standard genome sequencing and annotation.</title>
        <authorList>
            <consortium name="The Broad Institute Genomics Platform"/>
            <consortium name="The Broad Institute Genome Sequencing Center for Infectious Disease"/>
            <person name="Wu L."/>
            <person name="Ma J."/>
        </authorList>
    </citation>
    <scope>NUCLEOTIDE SEQUENCE [LARGE SCALE GENOMIC DNA]</scope>
    <source>
        <strain evidence="7">JCM 15309</strain>
    </source>
</reference>
<evidence type="ECO:0000313" key="7">
    <source>
        <dbReference type="Proteomes" id="UP001500571"/>
    </source>
</evidence>
<feature type="chain" id="PRO_5046925644" evidence="4">
    <location>
        <begin position="27"/>
        <end position="427"/>
    </location>
</feature>